<dbReference type="Proteomes" id="UP001355207">
    <property type="component" value="Chromosome 1"/>
</dbReference>
<feature type="compositionally biased region" description="Low complexity" evidence="1">
    <location>
        <begin position="116"/>
        <end position="136"/>
    </location>
</feature>
<name>A0AAX4JPG2_9TREE</name>
<organism evidence="2 3">
    <name type="scientific">Kwoniella dendrophila CBS 6074</name>
    <dbReference type="NCBI Taxonomy" id="1295534"/>
    <lineage>
        <taxon>Eukaryota</taxon>
        <taxon>Fungi</taxon>
        <taxon>Dikarya</taxon>
        <taxon>Basidiomycota</taxon>
        <taxon>Agaricomycotina</taxon>
        <taxon>Tremellomycetes</taxon>
        <taxon>Tremellales</taxon>
        <taxon>Cryptococcaceae</taxon>
        <taxon>Kwoniella</taxon>
    </lineage>
</organism>
<evidence type="ECO:0000313" key="3">
    <source>
        <dbReference type="Proteomes" id="UP001355207"/>
    </source>
</evidence>
<gene>
    <name evidence="2" type="ORF">L201_001322</name>
</gene>
<sequence>MQQHQQPQRQQLFRDGFNVYSENTYFFTEYWKMVVAPYGKNGDICGVLAPWNMVLLTITSAPEGFLTDQNDGKKYVPIKREVNLEPKDKHYIDIEARATKTKVIKQPKTKTKIRFTQSSSASTSSTNGTRSHATRE</sequence>
<feature type="region of interest" description="Disordered" evidence="1">
    <location>
        <begin position="107"/>
        <end position="136"/>
    </location>
</feature>
<evidence type="ECO:0000313" key="2">
    <source>
        <dbReference type="EMBL" id="WWC86445.1"/>
    </source>
</evidence>
<dbReference type="GeneID" id="91091994"/>
<dbReference type="EMBL" id="CP144098">
    <property type="protein sequence ID" value="WWC86445.1"/>
    <property type="molecule type" value="Genomic_DNA"/>
</dbReference>
<accession>A0AAX4JPG2</accession>
<evidence type="ECO:0000256" key="1">
    <source>
        <dbReference type="SAM" id="MobiDB-lite"/>
    </source>
</evidence>
<reference evidence="2 3" key="1">
    <citation type="submission" date="2024-01" db="EMBL/GenBank/DDBJ databases">
        <title>Comparative genomics of Cryptococcus and Kwoniella reveals pathogenesis evolution and contrasting modes of karyotype evolution via chromosome fusion or intercentromeric recombination.</title>
        <authorList>
            <person name="Coelho M.A."/>
            <person name="David-Palma M."/>
            <person name="Shea T."/>
            <person name="Bowers K."/>
            <person name="McGinley-Smith S."/>
            <person name="Mohammad A.W."/>
            <person name="Gnirke A."/>
            <person name="Yurkov A.M."/>
            <person name="Nowrousian M."/>
            <person name="Sun S."/>
            <person name="Cuomo C.A."/>
            <person name="Heitman J."/>
        </authorList>
    </citation>
    <scope>NUCLEOTIDE SEQUENCE [LARGE SCALE GENOMIC DNA]</scope>
    <source>
        <strain evidence="2 3">CBS 6074</strain>
    </source>
</reference>
<dbReference type="AlphaFoldDB" id="A0AAX4JPG2"/>
<protein>
    <submittedName>
        <fullName evidence="2">Uncharacterized protein</fullName>
    </submittedName>
</protein>
<keyword evidence="3" id="KW-1185">Reference proteome</keyword>
<proteinExistence type="predicted"/>
<dbReference type="RefSeq" id="XP_066073208.1">
    <property type="nucleotide sequence ID" value="XM_066217111.1"/>
</dbReference>